<evidence type="ECO:0000256" key="11">
    <source>
        <dbReference type="ARBA" id="ARBA00023204"/>
    </source>
</evidence>
<feature type="region of interest" description="Disordered" evidence="14">
    <location>
        <begin position="360"/>
        <end position="467"/>
    </location>
</feature>
<evidence type="ECO:0000256" key="9">
    <source>
        <dbReference type="ARBA" id="ARBA00022843"/>
    </source>
</evidence>
<dbReference type="RefSeq" id="XP_040923650.1">
    <property type="nucleotide sequence ID" value="XM_041067716.2"/>
</dbReference>
<feature type="region of interest" description="Disordered" evidence="14">
    <location>
        <begin position="146"/>
        <end position="331"/>
    </location>
</feature>
<evidence type="ECO:0000256" key="12">
    <source>
        <dbReference type="ARBA" id="ARBA00023242"/>
    </source>
</evidence>
<feature type="compositionally biased region" description="Acidic residues" evidence="14">
    <location>
        <begin position="1090"/>
        <end position="1099"/>
    </location>
</feature>
<dbReference type="SUPFAM" id="SSF49879">
    <property type="entry name" value="SMAD/FHA domain"/>
    <property type="match status" value="1"/>
</dbReference>
<feature type="domain" description="FHA" evidence="15">
    <location>
        <begin position="54"/>
        <end position="114"/>
    </location>
</feature>
<evidence type="ECO:0000256" key="7">
    <source>
        <dbReference type="ARBA" id="ARBA00022737"/>
    </source>
</evidence>
<evidence type="ECO:0000313" key="19">
    <source>
        <dbReference type="RefSeq" id="XP_028984738.1"/>
    </source>
</evidence>
<evidence type="ECO:0000256" key="1">
    <source>
        <dbReference type="ARBA" id="ARBA00004123"/>
    </source>
</evidence>
<evidence type="ECO:0000256" key="2">
    <source>
        <dbReference type="ARBA" id="ARBA00004286"/>
    </source>
</evidence>
<feature type="region of interest" description="Disordered" evidence="14">
    <location>
        <begin position="925"/>
        <end position="1735"/>
    </location>
</feature>
<feature type="compositionally biased region" description="Polar residues" evidence="14">
    <location>
        <begin position="386"/>
        <end position="400"/>
    </location>
</feature>
<feature type="compositionally biased region" description="Acidic residues" evidence="14">
    <location>
        <begin position="445"/>
        <end position="454"/>
    </location>
</feature>
<comment type="subcellular location">
    <subcellularLocation>
        <location evidence="2">Chromosome</location>
    </subcellularLocation>
    <subcellularLocation>
        <location evidence="1">Nucleus</location>
    </subcellularLocation>
</comment>
<dbReference type="InterPro" id="IPR008984">
    <property type="entry name" value="SMAD_FHA_dom_sf"/>
</dbReference>
<dbReference type="CDD" id="cd22665">
    <property type="entry name" value="FHA_MDC1"/>
    <property type="match status" value="1"/>
</dbReference>
<dbReference type="CDD" id="cd18441">
    <property type="entry name" value="BRCT_MDC1_rpt2"/>
    <property type="match status" value="1"/>
</dbReference>
<evidence type="ECO:0000256" key="4">
    <source>
        <dbReference type="ARBA" id="ARBA00022454"/>
    </source>
</evidence>
<feature type="region of interest" description="Disordered" evidence="14">
    <location>
        <begin position="1931"/>
        <end position="1951"/>
    </location>
</feature>
<keyword evidence="11" id="KW-0234">DNA repair</keyword>
<feature type="compositionally biased region" description="Polar residues" evidence="14">
    <location>
        <begin position="1517"/>
        <end position="1529"/>
    </location>
</feature>
<dbReference type="GO" id="GO:0006281">
    <property type="term" value="P:DNA repair"/>
    <property type="evidence" value="ECO:0007669"/>
    <property type="project" value="UniProtKB-KW"/>
</dbReference>
<feature type="compositionally biased region" description="Polar residues" evidence="14">
    <location>
        <begin position="194"/>
        <end position="218"/>
    </location>
</feature>
<feature type="compositionally biased region" description="Acidic residues" evidence="14">
    <location>
        <begin position="368"/>
        <end position="378"/>
    </location>
</feature>
<feature type="compositionally biased region" description="Low complexity" evidence="14">
    <location>
        <begin position="1351"/>
        <end position="1360"/>
    </location>
</feature>
<organism evidence="17 18">
    <name type="scientific">Betta splendens</name>
    <name type="common">Siamese fighting fish</name>
    <dbReference type="NCBI Taxonomy" id="158456"/>
    <lineage>
        <taxon>Eukaryota</taxon>
        <taxon>Metazoa</taxon>
        <taxon>Chordata</taxon>
        <taxon>Craniata</taxon>
        <taxon>Vertebrata</taxon>
        <taxon>Euteleostomi</taxon>
        <taxon>Actinopterygii</taxon>
        <taxon>Neopterygii</taxon>
        <taxon>Teleostei</taxon>
        <taxon>Neoteleostei</taxon>
        <taxon>Acanthomorphata</taxon>
        <taxon>Anabantaria</taxon>
        <taxon>Anabantiformes</taxon>
        <taxon>Anabantoidei</taxon>
        <taxon>Osphronemidae</taxon>
        <taxon>Betta</taxon>
    </lineage>
</organism>
<dbReference type="SUPFAM" id="SSF52113">
    <property type="entry name" value="BRCT domain"/>
    <property type="match status" value="2"/>
</dbReference>
<reference evidence="18 19" key="1">
    <citation type="submission" date="2025-04" db="UniProtKB">
        <authorList>
            <consortium name="RefSeq"/>
        </authorList>
    </citation>
    <scope>IDENTIFICATION</scope>
</reference>
<keyword evidence="6" id="KW-0597">Phosphoprotein</keyword>
<keyword evidence="5" id="KW-1017">Isopeptide bond</keyword>
<protein>
    <recommendedName>
        <fullName evidence="3">Mediator of DNA damage checkpoint protein 1</fullName>
    </recommendedName>
</protein>
<dbReference type="Proteomes" id="UP000515150">
    <property type="component" value="Chromosome 16"/>
</dbReference>
<dbReference type="PANTHER" id="PTHR23196">
    <property type="entry name" value="PAX TRANSCRIPTION ACTIVATION DOMAIN INTERACTING PROTEIN"/>
    <property type="match status" value="1"/>
</dbReference>
<keyword evidence="12" id="KW-0539">Nucleus</keyword>
<feature type="compositionally biased region" description="Low complexity" evidence="14">
    <location>
        <begin position="1372"/>
        <end position="1389"/>
    </location>
</feature>
<dbReference type="Gene3D" id="3.40.50.10190">
    <property type="entry name" value="BRCT domain"/>
    <property type="match status" value="2"/>
</dbReference>
<evidence type="ECO:0000256" key="3">
    <source>
        <dbReference type="ARBA" id="ARBA00015014"/>
    </source>
</evidence>
<feature type="compositionally biased region" description="Acidic residues" evidence="14">
    <location>
        <begin position="1228"/>
        <end position="1237"/>
    </location>
</feature>
<feature type="compositionally biased region" description="Basic and acidic residues" evidence="14">
    <location>
        <begin position="1640"/>
        <end position="1651"/>
    </location>
</feature>
<keyword evidence="9" id="KW-0832">Ubl conjugation</keyword>
<keyword evidence="10" id="KW-0007">Acetylation</keyword>
<feature type="compositionally biased region" description="Polar residues" evidence="14">
    <location>
        <begin position="1113"/>
        <end position="1129"/>
    </location>
</feature>
<gene>
    <name evidence="18 19 20" type="primary">mdc1</name>
</gene>
<feature type="region of interest" description="Disordered" evidence="14">
    <location>
        <begin position="729"/>
        <end position="760"/>
    </location>
</feature>
<dbReference type="InterPro" id="IPR000253">
    <property type="entry name" value="FHA_dom"/>
</dbReference>
<dbReference type="KEGG" id="bspl:114842888"/>
<dbReference type="Pfam" id="PF16589">
    <property type="entry name" value="BRCT_2"/>
    <property type="match status" value="1"/>
</dbReference>
<dbReference type="InterPro" id="IPR036420">
    <property type="entry name" value="BRCT_dom_sf"/>
</dbReference>
<evidence type="ECO:0000256" key="5">
    <source>
        <dbReference type="ARBA" id="ARBA00022499"/>
    </source>
</evidence>
<evidence type="ECO:0000256" key="13">
    <source>
        <dbReference type="ARBA" id="ARBA00023306"/>
    </source>
</evidence>
<dbReference type="PROSITE" id="PS50006">
    <property type="entry name" value="FHA_DOMAIN"/>
    <property type="match status" value="1"/>
</dbReference>
<feature type="compositionally biased region" description="Basic and acidic residues" evidence="14">
    <location>
        <begin position="1547"/>
        <end position="1556"/>
    </location>
</feature>
<proteinExistence type="predicted"/>
<feature type="compositionally biased region" description="Polar residues" evidence="14">
    <location>
        <begin position="603"/>
        <end position="622"/>
    </location>
</feature>
<keyword evidence="13" id="KW-0131">Cell cycle</keyword>
<feature type="region of interest" description="Disordered" evidence="14">
    <location>
        <begin position="1"/>
        <end position="27"/>
    </location>
</feature>
<evidence type="ECO:0000256" key="14">
    <source>
        <dbReference type="SAM" id="MobiDB-lite"/>
    </source>
</evidence>
<feature type="compositionally biased region" description="Basic and acidic residues" evidence="14">
    <location>
        <begin position="628"/>
        <end position="638"/>
    </location>
</feature>
<evidence type="ECO:0000313" key="17">
    <source>
        <dbReference type="Proteomes" id="UP000515150"/>
    </source>
</evidence>
<evidence type="ECO:0000259" key="16">
    <source>
        <dbReference type="PROSITE" id="PS50172"/>
    </source>
</evidence>
<keyword evidence="8" id="KW-0227">DNA damage</keyword>
<keyword evidence="7" id="KW-0677">Repeat</keyword>
<feature type="compositionally biased region" description="Basic and acidic residues" evidence="14">
    <location>
        <begin position="1057"/>
        <end position="1069"/>
    </location>
</feature>
<evidence type="ECO:0000313" key="18">
    <source>
        <dbReference type="RefSeq" id="XP_028984737.1"/>
    </source>
</evidence>
<dbReference type="PROSITE" id="PS50172">
    <property type="entry name" value="BRCT"/>
    <property type="match status" value="1"/>
</dbReference>
<feature type="region of interest" description="Disordered" evidence="14">
    <location>
        <begin position="880"/>
        <end position="906"/>
    </location>
</feature>
<feature type="compositionally biased region" description="Acidic residues" evidence="14">
    <location>
        <begin position="12"/>
        <end position="22"/>
    </location>
</feature>
<feature type="compositionally biased region" description="Low complexity" evidence="14">
    <location>
        <begin position="1426"/>
        <end position="1457"/>
    </location>
</feature>
<evidence type="ECO:0000256" key="8">
    <source>
        <dbReference type="ARBA" id="ARBA00022763"/>
    </source>
</evidence>
<dbReference type="GeneID" id="114842888"/>
<feature type="region of interest" description="Disordered" evidence="14">
    <location>
        <begin position="603"/>
        <end position="638"/>
    </location>
</feature>
<evidence type="ECO:0000259" key="15">
    <source>
        <dbReference type="PROSITE" id="PS50006"/>
    </source>
</evidence>
<feature type="compositionally biased region" description="Basic residues" evidence="14">
    <location>
        <begin position="1662"/>
        <end position="1673"/>
    </location>
</feature>
<dbReference type="GO" id="GO:0005694">
    <property type="term" value="C:chromosome"/>
    <property type="evidence" value="ECO:0007669"/>
    <property type="project" value="UniProtKB-SubCell"/>
</dbReference>
<dbReference type="GO" id="GO:0005634">
    <property type="term" value="C:nucleus"/>
    <property type="evidence" value="ECO:0007669"/>
    <property type="project" value="UniProtKB-SubCell"/>
</dbReference>
<accession>A0A6P7KQ48</accession>
<feature type="compositionally biased region" description="Polar residues" evidence="14">
    <location>
        <begin position="1155"/>
        <end position="1169"/>
    </location>
</feature>
<dbReference type="CDD" id="cd17744">
    <property type="entry name" value="BRCT_MDC1_rpt1"/>
    <property type="match status" value="1"/>
</dbReference>
<dbReference type="PANTHER" id="PTHR23196:SF34">
    <property type="entry name" value="MEDIATOR OF DNA DAMAGE CHECKPOINT PROTEIN 1"/>
    <property type="match status" value="1"/>
</dbReference>
<feature type="compositionally biased region" description="Basic residues" evidence="14">
    <location>
        <begin position="1209"/>
        <end position="1223"/>
    </location>
</feature>
<feature type="compositionally biased region" description="Polar residues" evidence="14">
    <location>
        <begin position="1198"/>
        <end position="1208"/>
    </location>
</feature>
<sequence>MDATQVISEPILESDEEESEAENENKKGRPLAKLYILQNEHIPETELPLFMGDNVLGRDPSTCTLALSAPSISKRHATICISVFRTRRQSEMDMEALVWDLGSMNGTQKGRLKLTPNVRYALSDGDRLVLADIPCHFVSCAMNSASPRGDLRTPVSRNSRVKAELPEASQGTGGSKGTGNPPCVSRETKAEVSLTKTPVSSSCLSFEQTPVQPQGTLVSESDSESEDERRGKRTRTRMLLASDSDSHKSSPTCSTFLSPPNKIVPESEDESPITPSSSFKKEPFKGVSPSKKQTEVDMDQQQLLQKQEFVLGDDSEEEGSTPVVMSRKKDQHVTAKLESKVHLAGDDDLAVCTSEVSTNPVANFNMDSDTDMEGEEEGFTSAGHVTLNSNQVNQPPNTEQFHMDSDTDVDDDEGASHRVPKTVPCSDDHVKPFHVIQPEGIAVDSDTDVDDEPALSDGARKAKPMSSACTADTALSKQQKDFCLDSDTDVDEEAERECGQNKSSSKTDVSQAMLDTNSVSPNSIHAAPHRLSLDSDTEDKAQPTPALSEAPMVFAPTEALPTADTKADFGILPDSDTDVEADSPPVVPVAATTLSVSHTNMSEALQSDSSADTNVEESSISPAGNVDKSADHGVDSSTDVDYKETHVQISELHREVTPELPFPAVQACSTPVQCLGGEMENMETQAFLIPSVSLGSIAVPAIASSSSDSQEEEDFVVAETQSFVLHDHSNNADDHITEPIHGLEPSDGEKNGHSSNGRSFHLGLSDSSHLQCQTQDLAMEITQAFVPVDKSLNLEDTQAYVSDSTPATATAENATEIEVTQAYGVEGEPVTCLVTLEKDKVHFALEATQAYISEPCSDSENEIDEINCPTSSTLAIAETQPMSGFEKEESLASETEEREECGEVAQPQEQFLNKAVCIAETQPMQTCSDEDPEIPINSELSSIETPVDTVADGESDEDSIPVSRKRKAKPLQLEETQSLWSPGGPPTETQPVDAVRNRENGESDDEDIIPGPRKRKAKPLQLEEEQTQPLTNAELSVGETQPVHIGFVETQAMSTRRNGESDVESEGKKSPTFINPELSAVQTQPVEVPENVESDEEDSFPVSRKRRAKPQQLEDTQTLSSSEASTHVSQPVGACEDEESIKEDSIPGPGPLQPTNPEISTVETQATNESIRHPEPGTSGVSTTNKGVTEEKLKAEEQSANCSSSKRQISGKKKALSKSRRRVQSMLDEVESEEEEIEQPKKARGNKCVSPQKDEEEEKRLEIEINQHQQVESIGLIKSKHEERNSEKDEKENGVSEAIKREEEEIEGQHEEERKEHDKQGRFQELDEQQEHKADENMLKVPTRGRRTSRRTAATTTAATNDDVPARRTRSRSNSSNSVSSERSASSISTQEIRGRGRGRGRGGTRISEPPQAATARSSNRRRTVAAESPQGGRSRSNSSNSLNSELSSCSEVSQSRGRGGRQRGRGRKTDSTPSVSSQSDQNSAPKPGARGRRSRAAEGSTSGVFLVDEEKVDSLQAATTRGQQQASAHGSEPVAAHEQGQSNQEGCHDGEESLLTKRNVRGRGQKAKTEPLETLAVSDGDEAKHNRMGRKREMVQNTEGETCRGKDKAQTANAAEEEGKENPVQAKRRGRASTQAKKNTKESASEVEAKEESEDPAAAGKRQRGRPSAAKKMKTEEPEDGSGTSVTAVNQEANLVAPQPRTPTSSVSRKRQLPVDSSPVAKSPRSSCASPVASGQAARQSYKVLFTGVVDEAGGKVLTRLGGSMAKGVSDMNCLVTDKVRRTVKFLCAVAKGIPIVTTHWLEKSGKAGSFLPPNAFAVKDPEQEKKFSFSLQESLRTASSQLLLQGYEIHVTKSVKPEPPQMKDIISCSGATFLPKMPSSYKLQTVVISCEEDWLLCGPAVSASLPVVTAEFILTGILQQKVDVQAYALPPPATNPQPAAGRGRGRKKT</sequence>
<feature type="compositionally biased region" description="Polar residues" evidence="14">
    <location>
        <begin position="249"/>
        <end position="258"/>
    </location>
</feature>
<evidence type="ECO:0000313" key="20">
    <source>
        <dbReference type="RefSeq" id="XP_040923650.1"/>
    </source>
</evidence>
<feature type="compositionally biased region" description="Basic and acidic residues" evidence="14">
    <location>
        <begin position="729"/>
        <end position="738"/>
    </location>
</feature>
<dbReference type="Gene3D" id="2.60.200.20">
    <property type="match status" value="1"/>
</dbReference>
<dbReference type="InterPro" id="IPR051579">
    <property type="entry name" value="DDR_Transcriptional_Reg"/>
</dbReference>
<feature type="compositionally biased region" description="Polar residues" evidence="14">
    <location>
        <begin position="1683"/>
        <end position="1694"/>
    </location>
</feature>
<feature type="region of interest" description="Disordered" evidence="14">
    <location>
        <begin position="518"/>
        <end position="551"/>
    </location>
</feature>
<dbReference type="Pfam" id="PF16770">
    <property type="entry name" value="RTT107_BRCT_5"/>
    <property type="match status" value="1"/>
</dbReference>
<dbReference type="OrthoDB" id="342264at2759"/>
<evidence type="ECO:0000256" key="6">
    <source>
        <dbReference type="ARBA" id="ARBA00022553"/>
    </source>
</evidence>
<dbReference type="InterPro" id="IPR001357">
    <property type="entry name" value="BRCT_dom"/>
</dbReference>
<feature type="compositionally biased region" description="Basic and acidic residues" evidence="14">
    <location>
        <begin position="1188"/>
        <end position="1197"/>
    </location>
</feature>
<dbReference type="SMART" id="SM00292">
    <property type="entry name" value="BRCT"/>
    <property type="match status" value="2"/>
</dbReference>
<dbReference type="CTD" id="9656"/>
<dbReference type="RefSeq" id="XP_028984738.1">
    <property type="nucleotide sequence ID" value="XM_029128905.3"/>
</dbReference>
<name>A0A6P7KQ48_BETSP</name>
<keyword evidence="4" id="KW-0158">Chromosome</keyword>
<evidence type="ECO:0000256" key="10">
    <source>
        <dbReference type="ARBA" id="ARBA00022990"/>
    </source>
</evidence>
<feature type="compositionally biased region" description="Basic and acidic residues" evidence="14">
    <location>
        <begin position="1279"/>
        <end position="1338"/>
    </location>
</feature>
<feature type="domain" description="BRCT" evidence="16">
    <location>
        <begin position="1750"/>
        <end position="1820"/>
    </location>
</feature>
<keyword evidence="17" id="KW-1185">Reference proteome</keyword>
<dbReference type="RefSeq" id="XP_028984737.1">
    <property type="nucleotide sequence ID" value="XM_029128904.3"/>
</dbReference>
<feature type="compositionally biased region" description="Polar residues" evidence="14">
    <location>
        <begin position="1472"/>
        <end position="1485"/>
    </location>
</feature>
<dbReference type="Pfam" id="PF00498">
    <property type="entry name" value="FHA"/>
    <property type="match status" value="1"/>
</dbReference>